<dbReference type="InterPro" id="IPR036249">
    <property type="entry name" value="Thioredoxin-like_sf"/>
</dbReference>
<dbReference type="AlphaFoldDB" id="A0A4Y1YRF1"/>
<dbReference type="SUPFAM" id="SSF47616">
    <property type="entry name" value="GST C-terminal domain-like"/>
    <property type="match status" value="1"/>
</dbReference>
<proteinExistence type="inferred from homology"/>
<dbReference type="InterPro" id="IPR004046">
    <property type="entry name" value="GST_C"/>
</dbReference>
<dbReference type="PANTHER" id="PTHR44051">
    <property type="entry name" value="GLUTATHIONE S-TRANSFERASE-RELATED"/>
    <property type="match status" value="1"/>
</dbReference>
<feature type="domain" description="GST N-terminal" evidence="2">
    <location>
        <begin position="5"/>
        <end position="96"/>
    </location>
</feature>
<dbReference type="SFLD" id="SFLDG01151">
    <property type="entry name" value="Main.2:_Nu-like"/>
    <property type="match status" value="1"/>
</dbReference>
<dbReference type="SUPFAM" id="SSF52833">
    <property type="entry name" value="Thioredoxin-like"/>
    <property type="match status" value="1"/>
</dbReference>
<dbReference type="PANTHER" id="PTHR44051:SF22">
    <property type="entry name" value="DISULFIDE-BOND OXIDOREDUCTASE YGHU"/>
    <property type="match status" value="1"/>
</dbReference>
<evidence type="ECO:0000256" key="1">
    <source>
        <dbReference type="RuleBase" id="RU003494"/>
    </source>
</evidence>
<dbReference type="Proteomes" id="UP000316473">
    <property type="component" value="Chromosome"/>
</dbReference>
<gene>
    <name evidence="4" type="ORF">Nstercoris_01801</name>
</gene>
<comment type="similarity">
    <text evidence="1">Belongs to the GST superfamily.</text>
</comment>
<dbReference type="InterPro" id="IPR040079">
    <property type="entry name" value="Glutathione_S-Trfase"/>
</dbReference>
<evidence type="ECO:0000259" key="3">
    <source>
        <dbReference type="PROSITE" id="PS50405"/>
    </source>
</evidence>
<name>A0A4Y1YRF1_9PROT</name>
<dbReference type="Pfam" id="PF00043">
    <property type="entry name" value="GST_C"/>
    <property type="match status" value="1"/>
</dbReference>
<dbReference type="CDD" id="cd10292">
    <property type="entry name" value="GST_C_YghU_like"/>
    <property type="match status" value="1"/>
</dbReference>
<organism evidence="4 5">
    <name type="scientific">Nitrosomonas stercoris</name>
    <dbReference type="NCBI Taxonomy" id="1444684"/>
    <lineage>
        <taxon>Bacteria</taxon>
        <taxon>Pseudomonadati</taxon>
        <taxon>Pseudomonadota</taxon>
        <taxon>Betaproteobacteria</taxon>
        <taxon>Nitrosomonadales</taxon>
        <taxon>Nitrosomonadaceae</taxon>
        <taxon>Nitrosomonas</taxon>
    </lineage>
</organism>
<keyword evidence="5" id="KW-1185">Reference proteome</keyword>
<dbReference type="InterPro" id="IPR036282">
    <property type="entry name" value="Glutathione-S-Trfase_C_sf"/>
</dbReference>
<dbReference type="InterPro" id="IPR010987">
    <property type="entry name" value="Glutathione-S-Trfase_C-like"/>
</dbReference>
<dbReference type="Gene3D" id="3.40.30.10">
    <property type="entry name" value="Glutaredoxin"/>
    <property type="match status" value="1"/>
</dbReference>
<accession>A0A4Y1YRF1</accession>
<dbReference type="EMBL" id="AP019755">
    <property type="protein sequence ID" value="BBL35533.1"/>
    <property type="molecule type" value="Genomic_DNA"/>
</dbReference>
<dbReference type="Pfam" id="PF02798">
    <property type="entry name" value="GST_N"/>
    <property type="match status" value="1"/>
</dbReference>
<dbReference type="SFLD" id="SFLDS00019">
    <property type="entry name" value="Glutathione_Transferase_(cytos"/>
    <property type="match status" value="1"/>
</dbReference>
<dbReference type="SFLD" id="SFLDG00358">
    <property type="entry name" value="Main_(cytGST)"/>
    <property type="match status" value="1"/>
</dbReference>
<reference evidence="4 5" key="1">
    <citation type="submission" date="2019-06" db="EMBL/GenBank/DDBJ databases">
        <title>Nitrosomonas stercoris KYUHI-S whole genome shotgun sequence.</title>
        <authorList>
            <person name="Nakagawa T."/>
            <person name="Tsuchiya Y."/>
            <person name="Takahashi R."/>
        </authorList>
    </citation>
    <scope>NUCLEOTIDE SEQUENCE [LARGE SCALE GENOMIC DNA]</scope>
    <source>
        <strain evidence="4 5">KYUHI-S</strain>
    </source>
</reference>
<evidence type="ECO:0000259" key="2">
    <source>
        <dbReference type="PROSITE" id="PS50404"/>
    </source>
</evidence>
<feature type="domain" description="GST C-terminal" evidence="3">
    <location>
        <begin position="102"/>
        <end position="230"/>
    </location>
</feature>
<evidence type="ECO:0000313" key="5">
    <source>
        <dbReference type="Proteomes" id="UP000316473"/>
    </source>
</evidence>
<sequence>MPIGKHPLQLYSQGTPNGIKTTILLEELLAAGYTEAEYDAWLIEISKGDQFGSGFVAINPNSKVPALVDYSGEQPQRIFESGAILMYLAEKFSAFLPAHGAARTECLAWLFWQVGSAPYLGGGFGHFYAYAPEKWEYPINRFAMEAKRQLDVLEKHLAHHEYMADHTYTIADIAIWPWYGCLALDQLYKNAGTFLSVEEYPHLQRWAKQVGNRPAVKRGRRVNSTSDSPSMLRERHAASDFDGLKID</sequence>
<dbReference type="KEGG" id="nst:Nstercoris_01801"/>
<dbReference type="NCBIfam" id="NF008731">
    <property type="entry name" value="PRK11752.1"/>
    <property type="match status" value="1"/>
</dbReference>
<dbReference type="PROSITE" id="PS50404">
    <property type="entry name" value="GST_NTER"/>
    <property type="match status" value="1"/>
</dbReference>
<protein>
    <submittedName>
        <fullName evidence="4">Disulfide-bond oxidoreductase YghU</fullName>
    </submittedName>
</protein>
<dbReference type="PROSITE" id="PS50405">
    <property type="entry name" value="GST_CTER"/>
    <property type="match status" value="1"/>
</dbReference>
<dbReference type="Gene3D" id="1.20.1050.10">
    <property type="match status" value="1"/>
</dbReference>
<dbReference type="InterPro" id="IPR004045">
    <property type="entry name" value="Glutathione_S-Trfase_N"/>
</dbReference>
<dbReference type="CDD" id="cd03048">
    <property type="entry name" value="GST_N_Ure2p_like"/>
    <property type="match status" value="1"/>
</dbReference>
<evidence type="ECO:0000313" key="4">
    <source>
        <dbReference type="EMBL" id="BBL35533.1"/>
    </source>
</evidence>